<proteinExistence type="predicted"/>
<gene>
    <name evidence="1" type="ORF">BK660_17405</name>
</gene>
<comment type="caution">
    <text evidence="1">The sequence shown here is derived from an EMBL/GenBank/DDBJ whole genome shotgun (WGS) entry which is preliminary data.</text>
</comment>
<organism evidence="1 2">
    <name type="scientific">Pseudomonas brassicacearum</name>
    <dbReference type="NCBI Taxonomy" id="930166"/>
    <lineage>
        <taxon>Bacteria</taxon>
        <taxon>Pseudomonadati</taxon>
        <taxon>Pseudomonadota</taxon>
        <taxon>Gammaproteobacteria</taxon>
        <taxon>Pseudomonadales</taxon>
        <taxon>Pseudomonadaceae</taxon>
        <taxon>Pseudomonas</taxon>
    </lineage>
</organism>
<dbReference type="Proteomes" id="UP000285636">
    <property type="component" value="Unassembled WGS sequence"/>
</dbReference>
<name>A0A423I614_9PSED</name>
<dbReference type="EMBL" id="MOBK01000006">
    <property type="protein sequence ID" value="RON20819.1"/>
    <property type="molecule type" value="Genomic_DNA"/>
</dbReference>
<dbReference type="AlphaFoldDB" id="A0A423I614"/>
<accession>A0A423I614</accession>
<dbReference type="RefSeq" id="WP_123434409.1">
    <property type="nucleotide sequence ID" value="NZ_MOBK01000006.1"/>
</dbReference>
<evidence type="ECO:0000313" key="1">
    <source>
        <dbReference type="EMBL" id="RON20819.1"/>
    </source>
</evidence>
<evidence type="ECO:0000313" key="2">
    <source>
        <dbReference type="Proteomes" id="UP000285636"/>
    </source>
</evidence>
<protein>
    <submittedName>
        <fullName evidence="1">Uncharacterized protein</fullName>
    </submittedName>
</protein>
<sequence length="64" mass="7224">MIADEMKRQAYEGKAVWDQFFCAALIAESNLTAPVVGGATHEDRQNLLIERAKALADKMMENRR</sequence>
<reference evidence="1 2" key="1">
    <citation type="submission" date="2016-10" db="EMBL/GenBank/DDBJ databases">
        <title>Comparative genome analysis of multiple Pseudomonas spp. focuses on biocontrol and plant growth promoting traits.</title>
        <authorList>
            <person name="Tao X.-Y."/>
            <person name="Taylor C.G."/>
        </authorList>
    </citation>
    <scope>NUCLEOTIDE SEQUENCE [LARGE SCALE GENOMIC DNA]</scope>
    <source>
        <strain evidence="1 2">38D7</strain>
    </source>
</reference>